<evidence type="ECO:0000256" key="2">
    <source>
        <dbReference type="ARBA" id="ARBA00004496"/>
    </source>
</evidence>
<name>A0AAU9MJG6_9ASTR</name>
<dbReference type="PRINTS" id="PR00348">
    <property type="entry name" value="UBIQUITIN"/>
</dbReference>
<dbReference type="GO" id="GO:0005737">
    <property type="term" value="C:cytoplasm"/>
    <property type="evidence" value="ECO:0007669"/>
    <property type="project" value="UniProtKB-SubCell"/>
</dbReference>
<gene>
    <name evidence="10" type="ORF">LVIROSA_LOCUS14235</name>
</gene>
<feature type="domain" description="Ubiquitin-like" evidence="9">
    <location>
        <begin position="439"/>
        <end position="513"/>
    </location>
</feature>
<evidence type="ECO:0000256" key="5">
    <source>
        <dbReference type="ARBA" id="ARBA00022499"/>
    </source>
</evidence>
<dbReference type="AlphaFoldDB" id="A0AAU9MJG6"/>
<dbReference type="GO" id="GO:0005634">
    <property type="term" value="C:nucleus"/>
    <property type="evidence" value="ECO:0007669"/>
    <property type="project" value="UniProtKB-SubCell"/>
</dbReference>
<dbReference type="Pfam" id="PF00240">
    <property type="entry name" value="ubiquitin"/>
    <property type="match status" value="8"/>
</dbReference>
<dbReference type="InterPro" id="IPR019954">
    <property type="entry name" value="Ubiquitin_CS"/>
</dbReference>
<dbReference type="SMART" id="SM00213">
    <property type="entry name" value="UBQ"/>
    <property type="match status" value="8"/>
</dbReference>
<dbReference type="InterPro" id="IPR019956">
    <property type="entry name" value="Ubiquitin_dom"/>
</dbReference>
<dbReference type="Gene3D" id="3.10.20.90">
    <property type="entry name" value="Phosphatidylinositol 3-kinase Catalytic Subunit, Chain A, domain 1"/>
    <property type="match status" value="8"/>
</dbReference>
<comment type="subcellular location">
    <subcellularLocation>
        <location evidence="2">Cytoplasm</location>
    </subcellularLocation>
    <subcellularLocation>
        <location evidence="1">Nucleus</location>
    </subcellularLocation>
</comment>
<organism evidence="10 11">
    <name type="scientific">Lactuca virosa</name>
    <dbReference type="NCBI Taxonomy" id="75947"/>
    <lineage>
        <taxon>Eukaryota</taxon>
        <taxon>Viridiplantae</taxon>
        <taxon>Streptophyta</taxon>
        <taxon>Embryophyta</taxon>
        <taxon>Tracheophyta</taxon>
        <taxon>Spermatophyta</taxon>
        <taxon>Magnoliopsida</taxon>
        <taxon>eudicotyledons</taxon>
        <taxon>Gunneridae</taxon>
        <taxon>Pentapetalae</taxon>
        <taxon>asterids</taxon>
        <taxon>campanulids</taxon>
        <taxon>Asterales</taxon>
        <taxon>Asteraceae</taxon>
        <taxon>Cichorioideae</taxon>
        <taxon>Cichorieae</taxon>
        <taxon>Lactucinae</taxon>
        <taxon>Lactuca</taxon>
    </lineage>
</organism>
<evidence type="ECO:0000256" key="6">
    <source>
        <dbReference type="ARBA" id="ARBA00022737"/>
    </source>
</evidence>
<reference evidence="10 11" key="1">
    <citation type="submission" date="2022-01" db="EMBL/GenBank/DDBJ databases">
        <authorList>
            <person name="Xiong W."/>
            <person name="Schranz E."/>
        </authorList>
    </citation>
    <scope>NUCLEOTIDE SEQUENCE [LARGE SCALE GENOMIC DNA]</scope>
</reference>
<evidence type="ECO:0000256" key="7">
    <source>
        <dbReference type="ARBA" id="ARBA00022843"/>
    </source>
</evidence>
<feature type="domain" description="Ubiquitin-like" evidence="9">
    <location>
        <begin position="77"/>
        <end position="152"/>
    </location>
</feature>
<keyword evidence="8" id="KW-0539">Nucleus</keyword>
<dbReference type="InterPro" id="IPR050158">
    <property type="entry name" value="Ubiquitin_ubiquitin-like"/>
</dbReference>
<dbReference type="PROSITE" id="PS00299">
    <property type="entry name" value="UBIQUITIN_1"/>
    <property type="match status" value="1"/>
</dbReference>
<keyword evidence="7" id="KW-0832">Ubl conjugation</keyword>
<keyword evidence="5" id="KW-1017">Isopeptide bond</keyword>
<dbReference type="FunFam" id="3.10.20.90:FF:000009">
    <property type="entry name" value="Ubiquitin-60S ribosomal protein"/>
    <property type="match status" value="2"/>
</dbReference>
<evidence type="ECO:0000256" key="8">
    <source>
        <dbReference type="ARBA" id="ARBA00023242"/>
    </source>
</evidence>
<evidence type="ECO:0000256" key="3">
    <source>
        <dbReference type="ARBA" id="ARBA00008430"/>
    </source>
</evidence>
<keyword evidence="11" id="KW-1185">Reference proteome</keyword>
<dbReference type="InterPro" id="IPR000626">
    <property type="entry name" value="Ubiquitin-like_dom"/>
</dbReference>
<feature type="domain" description="Ubiquitin-like" evidence="9">
    <location>
        <begin position="362"/>
        <end position="437"/>
    </location>
</feature>
<feature type="domain" description="Ubiquitin-like" evidence="9">
    <location>
        <begin position="1"/>
        <end position="76"/>
    </location>
</feature>
<dbReference type="FunFam" id="3.10.20.90:FF:000469">
    <property type="entry name" value="Polyubiquitin-C"/>
    <property type="match status" value="2"/>
</dbReference>
<feature type="domain" description="Ubiquitin-like" evidence="9">
    <location>
        <begin position="229"/>
        <end position="304"/>
    </location>
</feature>
<evidence type="ECO:0000313" key="11">
    <source>
        <dbReference type="Proteomes" id="UP001157418"/>
    </source>
</evidence>
<accession>A0AAU9MJG6</accession>
<evidence type="ECO:0000259" key="9">
    <source>
        <dbReference type="PROSITE" id="PS50053"/>
    </source>
</evidence>
<dbReference type="PROSITE" id="PS50053">
    <property type="entry name" value="UBIQUITIN_2"/>
    <property type="match status" value="8"/>
</dbReference>
<keyword evidence="6" id="KW-0677">Repeat</keyword>
<dbReference type="PANTHER" id="PTHR10666">
    <property type="entry name" value="UBIQUITIN"/>
    <property type="match status" value="1"/>
</dbReference>
<keyword evidence="4" id="KW-0963">Cytoplasm</keyword>
<sequence length="611" mass="69762">MQIFVKTLAGKTITLEVDSSDIIDNIKAEIHDKKGIRPDQQRLIFTGKQLEDGKTLADYDIQRESTLHLILRLRGGMQIFIKTLTGKTITLDVETSDTIYNLKAKIQKKEGIPPDQQRLIFSGKQLEDGRTLADYSIQKESTLHLVLRLRGGMQIFVRTPMGKTITLEVNSSETIGKMKSKIEEIEWIEPQHQLLTMEEKALEGSRTLADYNIEKESTLHLSLWLRGDMRIFVKTLTGETISLVVDSSETIGNVKKKIRKIDGTPISRYSLIIAGKNLDDGRTLRDQNIQNGSTLHTTLRFKAGGEMQIFVWTLTGKTISLVVHKHENIGDVKEMIQEREGILPCQQRLIFKGSQLDDGGIFQILIKTFKGKIITLEVNNSQTIGDVKAKIQEKEGIPWRQRLLIIDGKILEDDKTWEDHNIQHRSRLELVVRLGGDTTPIFVKTLTGKTIKLEMERSEDIDTVKSKIQEIEGIPHQQRLTIAGKNLKDDVTLKDYNIKQGSTLDLFMRLGKGNMRIFVKILTWKTISLEVESSDTIDSLMEMIEEKEGIPVDQQELIFDGKKLDGWTLADNNIEQDSTLNLLLRLWNLYFVYKAEEERRATEGQRMDEIQ</sequence>
<protein>
    <recommendedName>
        <fullName evidence="9">Ubiquitin-like domain-containing protein</fullName>
    </recommendedName>
</protein>
<dbReference type="Proteomes" id="UP001157418">
    <property type="component" value="Unassembled WGS sequence"/>
</dbReference>
<dbReference type="SUPFAM" id="SSF54236">
    <property type="entry name" value="Ubiquitin-like"/>
    <property type="match status" value="8"/>
</dbReference>
<comment type="similarity">
    <text evidence="3">Belongs to the ubiquitin family.</text>
</comment>
<dbReference type="CDD" id="cd01803">
    <property type="entry name" value="Ubl_ubiquitin"/>
    <property type="match status" value="1"/>
</dbReference>
<dbReference type="EMBL" id="CAKMRJ010002223">
    <property type="protein sequence ID" value="CAH1427206.1"/>
    <property type="molecule type" value="Genomic_DNA"/>
</dbReference>
<evidence type="ECO:0000256" key="1">
    <source>
        <dbReference type="ARBA" id="ARBA00004123"/>
    </source>
</evidence>
<feature type="domain" description="Ubiquitin-like" evidence="9">
    <location>
        <begin position="153"/>
        <end position="228"/>
    </location>
</feature>
<proteinExistence type="inferred from homology"/>
<dbReference type="InterPro" id="IPR029071">
    <property type="entry name" value="Ubiquitin-like_domsf"/>
</dbReference>
<dbReference type="GO" id="GO:0003729">
    <property type="term" value="F:mRNA binding"/>
    <property type="evidence" value="ECO:0007669"/>
    <property type="project" value="UniProtKB-ARBA"/>
</dbReference>
<comment type="caution">
    <text evidence="10">The sequence shown here is derived from an EMBL/GenBank/DDBJ whole genome shotgun (WGS) entry which is preliminary data.</text>
</comment>
<feature type="domain" description="Ubiquitin-like" evidence="9">
    <location>
        <begin position="515"/>
        <end position="585"/>
    </location>
</feature>
<evidence type="ECO:0000313" key="10">
    <source>
        <dbReference type="EMBL" id="CAH1427206.1"/>
    </source>
</evidence>
<evidence type="ECO:0000256" key="4">
    <source>
        <dbReference type="ARBA" id="ARBA00022490"/>
    </source>
</evidence>
<feature type="domain" description="Ubiquitin-like" evidence="9">
    <location>
        <begin position="307"/>
        <end position="358"/>
    </location>
</feature>